<evidence type="ECO:0000313" key="2">
    <source>
        <dbReference type="EMBL" id="RZF65864.1"/>
    </source>
</evidence>
<dbReference type="Proteomes" id="UP000292085">
    <property type="component" value="Unassembled WGS sequence"/>
</dbReference>
<name>A0A4Q6Y792_9SPHN</name>
<dbReference type="AlphaFoldDB" id="A0A4Q6Y792"/>
<reference evidence="2 3" key="1">
    <citation type="submission" date="2019-02" db="EMBL/GenBank/DDBJ databases">
        <authorList>
            <person name="Li Y."/>
        </authorList>
    </citation>
    <scope>NUCLEOTIDE SEQUENCE [LARGE SCALE GENOMIC DNA]</scope>
    <source>
        <strain evidence="2 3">3-7</strain>
    </source>
</reference>
<sequence>MSNRDVIKSRGRPATGKGAPITVRLQPDLLATVDAWIAAQPGGLSRPEAIRQIVAAHFEPKTD</sequence>
<evidence type="ECO:0000313" key="3">
    <source>
        <dbReference type="Proteomes" id="UP000292085"/>
    </source>
</evidence>
<dbReference type="CDD" id="cd22231">
    <property type="entry name" value="RHH_NikR_HicB-like"/>
    <property type="match status" value="1"/>
</dbReference>
<evidence type="ECO:0000256" key="1">
    <source>
        <dbReference type="SAM" id="MobiDB-lite"/>
    </source>
</evidence>
<comment type="caution">
    <text evidence="2">The sequence shown here is derived from an EMBL/GenBank/DDBJ whole genome shotgun (WGS) entry which is preliminary data.</text>
</comment>
<organism evidence="2 3">
    <name type="scientific">Sphingomonas populi</name>
    <dbReference type="NCBI Taxonomy" id="2484750"/>
    <lineage>
        <taxon>Bacteria</taxon>
        <taxon>Pseudomonadati</taxon>
        <taxon>Pseudomonadota</taxon>
        <taxon>Alphaproteobacteria</taxon>
        <taxon>Sphingomonadales</taxon>
        <taxon>Sphingomonadaceae</taxon>
        <taxon>Sphingomonas</taxon>
    </lineage>
</organism>
<dbReference type="OrthoDB" id="7452585at2"/>
<accession>A0A4Q6Y792</accession>
<protein>
    <submittedName>
        <fullName evidence="2">Ribbon-helix-helix protein, CopG family</fullName>
    </submittedName>
</protein>
<proteinExistence type="predicted"/>
<dbReference type="RefSeq" id="WP_130155439.1">
    <property type="nucleotide sequence ID" value="NZ_SGIS01000004.1"/>
</dbReference>
<dbReference type="EMBL" id="SGIS01000004">
    <property type="protein sequence ID" value="RZF65864.1"/>
    <property type="molecule type" value="Genomic_DNA"/>
</dbReference>
<keyword evidence="3" id="KW-1185">Reference proteome</keyword>
<gene>
    <name evidence="2" type="ORF">EWE75_04220</name>
</gene>
<dbReference type="GO" id="GO:0006355">
    <property type="term" value="P:regulation of DNA-templated transcription"/>
    <property type="evidence" value="ECO:0007669"/>
    <property type="project" value="InterPro"/>
</dbReference>
<feature type="region of interest" description="Disordered" evidence="1">
    <location>
        <begin position="1"/>
        <end position="20"/>
    </location>
</feature>